<evidence type="ECO:0000313" key="4">
    <source>
        <dbReference type="EMBL" id="OIV39265.1"/>
    </source>
</evidence>
<dbReference type="Proteomes" id="UP000243342">
    <property type="component" value="Unassembled WGS sequence"/>
</dbReference>
<protein>
    <recommendedName>
        <fullName evidence="6">DUF4190 domain-containing protein</fullName>
    </recommendedName>
</protein>
<accession>A0A1J7C0N1</accession>
<dbReference type="AlphaFoldDB" id="A0A1J7C0N1"/>
<feature type="domain" description="DUF4190" evidence="3">
    <location>
        <begin position="90"/>
        <end position="150"/>
    </location>
</feature>
<evidence type="ECO:0000259" key="3">
    <source>
        <dbReference type="Pfam" id="PF13828"/>
    </source>
</evidence>
<feature type="transmembrane region" description="Helical" evidence="1">
    <location>
        <begin position="136"/>
        <end position="158"/>
    </location>
</feature>
<evidence type="ECO:0008006" key="6">
    <source>
        <dbReference type="Google" id="ProtNLM"/>
    </source>
</evidence>
<dbReference type="Pfam" id="PF08044">
    <property type="entry name" value="DUF1707"/>
    <property type="match status" value="1"/>
</dbReference>
<proteinExistence type="predicted"/>
<keyword evidence="1" id="KW-1133">Transmembrane helix</keyword>
<name>A0A1J7C0N1_9ACTN</name>
<dbReference type="InterPro" id="IPR012551">
    <property type="entry name" value="DUF1707_SHOCT-like"/>
</dbReference>
<comment type="caution">
    <text evidence="4">The sequence shown here is derived from an EMBL/GenBank/DDBJ whole genome shotgun (WGS) entry which is preliminary data.</text>
</comment>
<evidence type="ECO:0000313" key="5">
    <source>
        <dbReference type="Proteomes" id="UP000243342"/>
    </source>
</evidence>
<keyword evidence="5" id="KW-1185">Reference proteome</keyword>
<keyword evidence="1" id="KW-0812">Transmembrane</keyword>
<dbReference type="STRING" id="1428644.BIV57_01540"/>
<evidence type="ECO:0000256" key="1">
    <source>
        <dbReference type="SAM" id="Phobius"/>
    </source>
</evidence>
<organism evidence="4 5">
    <name type="scientific">Mangrovactinospora gilvigrisea</name>
    <dbReference type="NCBI Taxonomy" id="1428644"/>
    <lineage>
        <taxon>Bacteria</taxon>
        <taxon>Bacillati</taxon>
        <taxon>Actinomycetota</taxon>
        <taxon>Actinomycetes</taxon>
        <taxon>Kitasatosporales</taxon>
        <taxon>Streptomycetaceae</taxon>
        <taxon>Mangrovactinospora</taxon>
    </lineage>
</organism>
<dbReference type="PANTHER" id="PTHR40763">
    <property type="entry name" value="MEMBRANE PROTEIN-RELATED"/>
    <property type="match status" value="1"/>
</dbReference>
<keyword evidence="1" id="KW-0472">Membrane</keyword>
<evidence type="ECO:0000259" key="2">
    <source>
        <dbReference type="Pfam" id="PF08044"/>
    </source>
</evidence>
<dbReference type="EMBL" id="MLCF01000004">
    <property type="protein sequence ID" value="OIV39265.1"/>
    <property type="molecule type" value="Genomic_DNA"/>
</dbReference>
<sequence>MRAAQADRDRTLDLLRAAYGEGRLDEAEHQQRTEMVLRAKTYGELSQLVADLPQGPMGMPPMQAAPTLGPTQAVPGTFRPLPPPAKTNSMAVGSLICGLVQPFTFGASAIPAIILGHASKSQIRTSGEEGDGMATAGLVLGWLGVAFWLMVAFFALVVPG</sequence>
<dbReference type="OrthoDB" id="4374883at2"/>
<reference evidence="4 5" key="1">
    <citation type="submission" date="2016-10" db="EMBL/GenBank/DDBJ databases">
        <title>Genome sequence of Streptomyces gilvigriseus MUSC 26.</title>
        <authorList>
            <person name="Lee L.-H."/>
            <person name="Ser H.-L."/>
        </authorList>
    </citation>
    <scope>NUCLEOTIDE SEQUENCE [LARGE SCALE GENOMIC DNA]</scope>
    <source>
        <strain evidence="4 5">MUSC 26</strain>
    </source>
</reference>
<gene>
    <name evidence="4" type="ORF">BIV57_01540</name>
</gene>
<dbReference type="PANTHER" id="PTHR40763:SF4">
    <property type="entry name" value="DUF1707 DOMAIN-CONTAINING PROTEIN"/>
    <property type="match status" value="1"/>
</dbReference>
<dbReference type="InterPro" id="IPR025241">
    <property type="entry name" value="DUF4190"/>
</dbReference>
<feature type="domain" description="DUF1707" evidence="2">
    <location>
        <begin position="1"/>
        <end position="53"/>
    </location>
</feature>
<feature type="transmembrane region" description="Helical" evidence="1">
    <location>
        <begin position="90"/>
        <end position="115"/>
    </location>
</feature>
<dbReference type="Pfam" id="PF13828">
    <property type="entry name" value="DUF4190"/>
    <property type="match status" value="1"/>
</dbReference>